<dbReference type="GO" id="GO:0003676">
    <property type="term" value="F:nucleic acid binding"/>
    <property type="evidence" value="ECO:0007669"/>
    <property type="project" value="InterPro"/>
</dbReference>
<protein>
    <recommendedName>
        <fullName evidence="2">Tc1-like transposase DDE domain-containing protein</fullName>
    </recommendedName>
</protein>
<dbReference type="EMBL" id="JAROKS010000022">
    <property type="protein sequence ID" value="KAK1789420.1"/>
    <property type="molecule type" value="Genomic_DNA"/>
</dbReference>
<name>A0AAD9DNN8_9TELE</name>
<accession>A0AAD9DNN8</accession>
<dbReference type="InterPro" id="IPR036397">
    <property type="entry name" value="RNaseH_sf"/>
</dbReference>
<dbReference type="Gene3D" id="3.30.420.10">
    <property type="entry name" value="Ribonuclease H-like superfamily/Ribonuclease H"/>
    <property type="match status" value="1"/>
</dbReference>
<feature type="region of interest" description="Disordered" evidence="1">
    <location>
        <begin position="21"/>
        <end position="56"/>
    </location>
</feature>
<evidence type="ECO:0000313" key="4">
    <source>
        <dbReference type="Proteomes" id="UP001239994"/>
    </source>
</evidence>
<keyword evidence="4" id="KW-1185">Reference proteome</keyword>
<sequence length="249" mass="27261">MPPVLLPGLFLTRCRSTPQLRLGPAPGPASSCSWSGRSHSTSPRARPVHMPHLPPDSQASCSLTVLPRPVSSSASAPGFWPFPPWPVLVSIPTFAPGSCPVQSPPVAPVSVSAPVSAAVPVPAPRRNILMEVSVIENSNGKEAATRLAIQRKGTMLHVTQPGQSKSIKDHQIKTLSWPAQSPDHNPIENLWNVIKRKMDGHKPSNKAELMEFLCQEWRKVTQQQCERLVESMPRRMKAVIKNQGYSTKY</sequence>
<proteinExistence type="predicted"/>
<evidence type="ECO:0000313" key="3">
    <source>
        <dbReference type="EMBL" id="KAK1789420.1"/>
    </source>
</evidence>
<dbReference type="InterPro" id="IPR038717">
    <property type="entry name" value="Tc1-like_DDE_dom"/>
</dbReference>
<feature type="domain" description="Tc1-like transposase DDE" evidence="2">
    <location>
        <begin position="166"/>
        <end position="208"/>
    </location>
</feature>
<comment type="caution">
    <text evidence="3">The sequence shown here is derived from an EMBL/GenBank/DDBJ whole genome shotgun (WGS) entry which is preliminary data.</text>
</comment>
<feature type="compositionally biased region" description="Polar residues" evidence="1">
    <location>
        <begin position="30"/>
        <end position="43"/>
    </location>
</feature>
<gene>
    <name evidence="3" type="ORF">P4O66_015349</name>
</gene>
<evidence type="ECO:0000256" key="1">
    <source>
        <dbReference type="SAM" id="MobiDB-lite"/>
    </source>
</evidence>
<dbReference type="Proteomes" id="UP001239994">
    <property type="component" value="Unassembled WGS sequence"/>
</dbReference>
<dbReference type="Pfam" id="PF13358">
    <property type="entry name" value="DDE_3"/>
    <property type="match status" value="1"/>
</dbReference>
<evidence type="ECO:0000259" key="2">
    <source>
        <dbReference type="Pfam" id="PF13358"/>
    </source>
</evidence>
<reference evidence="3" key="1">
    <citation type="submission" date="2023-03" db="EMBL/GenBank/DDBJ databases">
        <title>Electrophorus voltai genome.</title>
        <authorList>
            <person name="Bian C."/>
        </authorList>
    </citation>
    <scope>NUCLEOTIDE SEQUENCE</scope>
    <source>
        <strain evidence="3">CB-2022</strain>
        <tissue evidence="3">Muscle</tissue>
    </source>
</reference>
<organism evidence="3 4">
    <name type="scientific">Electrophorus voltai</name>
    <dbReference type="NCBI Taxonomy" id="2609070"/>
    <lineage>
        <taxon>Eukaryota</taxon>
        <taxon>Metazoa</taxon>
        <taxon>Chordata</taxon>
        <taxon>Craniata</taxon>
        <taxon>Vertebrata</taxon>
        <taxon>Euteleostomi</taxon>
        <taxon>Actinopterygii</taxon>
        <taxon>Neopterygii</taxon>
        <taxon>Teleostei</taxon>
        <taxon>Ostariophysi</taxon>
        <taxon>Gymnotiformes</taxon>
        <taxon>Gymnotoidei</taxon>
        <taxon>Gymnotidae</taxon>
        <taxon>Electrophorus</taxon>
    </lineage>
</organism>
<dbReference type="AlphaFoldDB" id="A0AAD9DNN8"/>